<dbReference type="RefSeq" id="WP_041055874.1">
    <property type="nucleotide sequence ID" value="NZ_JXRR01000010.1"/>
</dbReference>
<accession>A0A0C2VJN4</accession>
<keyword evidence="8" id="KW-0732">Signal</keyword>
<reference evidence="9 10" key="1">
    <citation type="submission" date="2015-01" db="EMBL/GenBank/DDBJ databases">
        <title>Jeotgalibacillus campisalis genome sequencing.</title>
        <authorList>
            <person name="Goh K.M."/>
            <person name="Chan K.-G."/>
            <person name="Yaakop A.S."/>
            <person name="Ee R."/>
            <person name="Gan H.M."/>
            <person name="Chan C.S."/>
        </authorList>
    </citation>
    <scope>NUCLEOTIDE SEQUENCE [LARGE SCALE GENOMIC DNA]</scope>
    <source>
        <strain evidence="9 10">SF-57</strain>
    </source>
</reference>
<sequence>MKRPSIALFFSLLIFSFWNAAELTERASASIVQPNEYEEKEINVDTNYLQDPSNRMQKESLSEEVLKLTFDGKKTTNFDELKAGLFLSPAKETNTIASRAQEMELFSEETSPGLPYTVDSQEPGINYMIMIIGGIILGSILLMIFLLFRFTSNGGKSSAY</sequence>
<dbReference type="PATRIC" id="fig|220754.4.peg.1138"/>
<keyword evidence="6 7" id="KW-0472">Membrane</keyword>
<evidence type="ECO:0000256" key="1">
    <source>
        <dbReference type="ARBA" id="ARBA00004162"/>
    </source>
</evidence>
<evidence type="ECO:0000256" key="4">
    <source>
        <dbReference type="ARBA" id="ARBA00022692"/>
    </source>
</evidence>
<comment type="subcellular location">
    <subcellularLocation>
        <location evidence="1">Cell membrane</location>
        <topology evidence="1">Single-pass membrane protein</topology>
    </subcellularLocation>
</comment>
<keyword evidence="3" id="KW-1003">Cell membrane</keyword>
<dbReference type="NCBIfam" id="TIGR03927">
    <property type="entry name" value="T7SS_EssA_Firm"/>
    <property type="match status" value="1"/>
</dbReference>
<proteinExistence type="inferred from homology"/>
<comment type="similarity">
    <text evidence="2">Belongs to the EssA family.</text>
</comment>
<dbReference type="Pfam" id="PF10661">
    <property type="entry name" value="EssA"/>
    <property type="match status" value="1"/>
</dbReference>
<dbReference type="AlphaFoldDB" id="A0A0C2VJN4"/>
<evidence type="ECO:0000256" key="5">
    <source>
        <dbReference type="ARBA" id="ARBA00022989"/>
    </source>
</evidence>
<dbReference type="EMBL" id="JXRR01000010">
    <property type="protein sequence ID" value="KIL49082.1"/>
    <property type="molecule type" value="Genomic_DNA"/>
</dbReference>
<keyword evidence="10" id="KW-1185">Reference proteome</keyword>
<protein>
    <recommendedName>
        <fullName evidence="11">Type VII secretion protein EssA</fullName>
    </recommendedName>
</protein>
<evidence type="ECO:0008006" key="11">
    <source>
        <dbReference type="Google" id="ProtNLM"/>
    </source>
</evidence>
<evidence type="ECO:0000256" key="8">
    <source>
        <dbReference type="SAM" id="SignalP"/>
    </source>
</evidence>
<feature type="transmembrane region" description="Helical" evidence="7">
    <location>
        <begin position="125"/>
        <end position="148"/>
    </location>
</feature>
<dbReference type="Proteomes" id="UP000031972">
    <property type="component" value="Unassembled WGS sequence"/>
</dbReference>
<feature type="chain" id="PRO_5039034049" description="Type VII secretion protein EssA" evidence="8">
    <location>
        <begin position="21"/>
        <end position="160"/>
    </location>
</feature>
<gene>
    <name evidence="9" type="ORF">KR50_11170</name>
</gene>
<dbReference type="OrthoDB" id="2437241at2"/>
<keyword evidence="5 7" id="KW-1133">Transmembrane helix</keyword>
<feature type="signal peptide" evidence="8">
    <location>
        <begin position="1"/>
        <end position="20"/>
    </location>
</feature>
<evidence type="ECO:0000313" key="9">
    <source>
        <dbReference type="EMBL" id="KIL49082.1"/>
    </source>
</evidence>
<evidence type="ECO:0000256" key="2">
    <source>
        <dbReference type="ARBA" id="ARBA00008570"/>
    </source>
</evidence>
<name>A0A0C2VJN4_9BACL</name>
<dbReference type="InterPro" id="IPR018920">
    <property type="entry name" value="EssA/YueC"/>
</dbReference>
<dbReference type="GO" id="GO:0005886">
    <property type="term" value="C:plasma membrane"/>
    <property type="evidence" value="ECO:0007669"/>
    <property type="project" value="UniProtKB-SubCell"/>
</dbReference>
<keyword evidence="4 7" id="KW-0812">Transmembrane</keyword>
<evidence type="ECO:0000256" key="6">
    <source>
        <dbReference type="ARBA" id="ARBA00023136"/>
    </source>
</evidence>
<dbReference type="InterPro" id="IPR034026">
    <property type="entry name" value="EssA"/>
</dbReference>
<organism evidence="9 10">
    <name type="scientific">Jeotgalibacillus campisalis</name>
    <dbReference type="NCBI Taxonomy" id="220754"/>
    <lineage>
        <taxon>Bacteria</taxon>
        <taxon>Bacillati</taxon>
        <taxon>Bacillota</taxon>
        <taxon>Bacilli</taxon>
        <taxon>Bacillales</taxon>
        <taxon>Caryophanaceae</taxon>
        <taxon>Jeotgalibacillus</taxon>
    </lineage>
</organism>
<comment type="caution">
    <text evidence="9">The sequence shown here is derived from an EMBL/GenBank/DDBJ whole genome shotgun (WGS) entry which is preliminary data.</text>
</comment>
<evidence type="ECO:0000313" key="10">
    <source>
        <dbReference type="Proteomes" id="UP000031972"/>
    </source>
</evidence>
<evidence type="ECO:0000256" key="3">
    <source>
        <dbReference type="ARBA" id="ARBA00022475"/>
    </source>
</evidence>
<evidence type="ECO:0000256" key="7">
    <source>
        <dbReference type="SAM" id="Phobius"/>
    </source>
</evidence>